<keyword evidence="3" id="KW-1185">Reference proteome</keyword>
<dbReference type="OrthoDB" id="1014857at2"/>
<evidence type="ECO:0000256" key="1">
    <source>
        <dbReference type="SAM" id="SignalP"/>
    </source>
</evidence>
<name>A6DMI9_9BACT</name>
<dbReference type="Pfam" id="PF13385">
    <property type="entry name" value="Laminin_G_3"/>
    <property type="match status" value="1"/>
</dbReference>
<evidence type="ECO:0000313" key="2">
    <source>
        <dbReference type="EMBL" id="EDM27179.1"/>
    </source>
</evidence>
<dbReference type="AlphaFoldDB" id="A6DMI9"/>
<gene>
    <name evidence="2" type="ORF">LNTAR_15957</name>
</gene>
<protein>
    <submittedName>
        <fullName evidence="2">Uncharacterized protein</fullName>
    </submittedName>
</protein>
<dbReference type="Gene3D" id="2.60.120.200">
    <property type="match status" value="1"/>
</dbReference>
<dbReference type="SUPFAM" id="SSF49899">
    <property type="entry name" value="Concanavalin A-like lectins/glucanases"/>
    <property type="match status" value="1"/>
</dbReference>
<organism evidence="2 3">
    <name type="scientific">Lentisphaera araneosa HTCC2155</name>
    <dbReference type="NCBI Taxonomy" id="313628"/>
    <lineage>
        <taxon>Bacteria</taxon>
        <taxon>Pseudomonadati</taxon>
        <taxon>Lentisphaerota</taxon>
        <taxon>Lentisphaeria</taxon>
        <taxon>Lentisphaerales</taxon>
        <taxon>Lentisphaeraceae</taxon>
        <taxon>Lentisphaera</taxon>
    </lineage>
</organism>
<dbReference type="Proteomes" id="UP000004947">
    <property type="component" value="Unassembled WGS sequence"/>
</dbReference>
<dbReference type="RefSeq" id="WP_007279087.1">
    <property type="nucleotide sequence ID" value="NZ_ABCK01000011.1"/>
</dbReference>
<reference evidence="2 3" key="1">
    <citation type="journal article" date="2010" name="J. Bacteriol.">
        <title>Genome sequence of Lentisphaera araneosa HTCC2155T, the type species of the order Lentisphaerales in the phylum Lentisphaerae.</title>
        <authorList>
            <person name="Thrash J.C."/>
            <person name="Cho J.C."/>
            <person name="Vergin K.L."/>
            <person name="Morris R.M."/>
            <person name="Giovannoni S.J."/>
        </authorList>
    </citation>
    <scope>NUCLEOTIDE SEQUENCE [LARGE SCALE GENOMIC DNA]</scope>
    <source>
        <strain evidence="2 3">HTCC2155</strain>
    </source>
</reference>
<comment type="caution">
    <text evidence="2">The sequence shown here is derived from an EMBL/GenBank/DDBJ whole genome shotgun (WGS) entry which is preliminary data.</text>
</comment>
<accession>A6DMI9</accession>
<dbReference type="InterPro" id="IPR013320">
    <property type="entry name" value="ConA-like_dom_sf"/>
</dbReference>
<feature type="chain" id="PRO_5002692371" evidence="1">
    <location>
        <begin position="20"/>
        <end position="322"/>
    </location>
</feature>
<feature type="signal peptide" evidence="1">
    <location>
        <begin position="1"/>
        <end position="19"/>
    </location>
</feature>
<evidence type="ECO:0000313" key="3">
    <source>
        <dbReference type="Proteomes" id="UP000004947"/>
    </source>
</evidence>
<keyword evidence="1" id="KW-0732">Signal</keyword>
<sequence length="322" mass="35879">MKFYLITLLIASLSIQVLASPVASWKFDSSKRKLDDYSSGQHPLKMIGEAAKFGKKGFDEKTKYAAQFNGTEDTMLLVTPHEDFNSESFSFLAHAKSDIKKDGKYRAVFYAREKDGFALYLSPRGNWELWTKGGGMTWNKHQITEVVENQWEQFLVSYNAQSQDPQNPGNGHLQIWQNGEIKVDTYTSYKPAKSKLSIGASIVGTANFKGLIDNVEYWNAPLLGLNSNSSSIPAGIVEEDLKVAELNISALNFNFDTKFELLGKDSNKFKLVGAELILNAGTDLSQVSNLELMIKASGGKIVNESEFNFSFPIETHTAIKMQ</sequence>
<dbReference type="EMBL" id="ABCK01000011">
    <property type="protein sequence ID" value="EDM27179.1"/>
    <property type="molecule type" value="Genomic_DNA"/>
</dbReference>
<proteinExistence type="predicted"/>